<sequence length="467" mass="48038">MSNRSFTTSRRNVLLGIGAVGIASAGAGLGTTAYFSDTESFSGNSLQAGEFDLRVRFDGQYNMPGQPLFGAASGVIDGVNSTANGQVIGEADFGFVVDDLKPGDTGIGEFCFQIDDNPGYLTFGGEATENLENGYTEPESTTAAMGDINDEGDAAGEGELLDAMIVDVSYSNGNYSDGGVVQYLPGTSKGDIFSGTLREFFAGAPYLFDHDPSTLVADPVPGSDDGFVEPCLLFEFEVPTSVGNEIQTDSIAFDIDFNAVQARHNLLRASSANTGFVDASQTVNQNGGYGDGGEDFGSVAMTGRARYGGTNTWELATGAGAGTPSQDQQNIDWTPLNGVAVPFTYTYDDAAGTATFDLGSGSFVSTATGVAAPAGRIGLQAKADEATVDIDNVALSVDGTTVTFVGPDGVTASNDDGPGGREIAYVALTTDAADLANGFVLSGDVTITLQGDFPGNDEGVAFDIVVE</sequence>
<dbReference type="Proteomes" id="UP001596388">
    <property type="component" value="Unassembled WGS sequence"/>
</dbReference>
<evidence type="ECO:0000313" key="2">
    <source>
        <dbReference type="EMBL" id="MFC7097892.1"/>
    </source>
</evidence>
<keyword evidence="1" id="KW-0812">Transmembrane</keyword>
<organism evidence="2 3">
    <name type="scientific">Halobaculum marinum</name>
    <dbReference type="NCBI Taxonomy" id="3031996"/>
    <lineage>
        <taxon>Archaea</taxon>
        <taxon>Methanobacteriati</taxon>
        <taxon>Methanobacteriota</taxon>
        <taxon>Stenosarchaea group</taxon>
        <taxon>Halobacteria</taxon>
        <taxon>Halobacteriales</taxon>
        <taxon>Haloferacaceae</taxon>
        <taxon>Halobaculum</taxon>
    </lineage>
</organism>
<comment type="caution">
    <text evidence="2">The sequence shown here is derived from an EMBL/GenBank/DDBJ whole genome shotgun (WGS) entry which is preliminary data.</text>
</comment>
<feature type="transmembrane region" description="Helical" evidence="1">
    <location>
        <begin position="12"/>
        <end position="35"/>
    </location>
</feature>
<dbReference type="EMBL" id="JBHTAG010000003">
    <property type="protein sequence ID" value="MFC7097892.1"/>
    <property type="molecule type" value="Genomic_DNA"/>
</dbReference>
<protein>
    <submittedName>
        <fullName evidence="2">Choice-of-anchor W domain-containing protein</fullName>
    </submittedName>
</protein>
<keyword evidence="1" id="KW-1133">Transmembrane helix</keyword>
<dbReference type="GeneID" id="79271192"/>
<dbReference type="PROSITE" id="PS51318">
    <property type="entry name" value="TAT"/>
    <property type="match status" value="1"/>
</dbReference>
<name>A0ABD5WWD5_9EURY</name>
<gene>
    <name evidence="2" type="ORF">ACFQKD_11310</name>
</gene>
<dbReference type="NCBIfam" id="NF041928">
    <property type="entry name" value="choice_anch_W"/>
    <property type="match status" value="1"/>
</dbReference>
<dbReference type="RefSeq" id="WP_276237615.1">
    <property type="nucleotide sequence ID" value="NZ_CP119989.1"/>
</dbReference>
<proteinExistence type="predicted"/>
<keyword evidence="1" id="KW-0472">Membrane</keyword>
<accession>A0ABD5WWD5</accession>
<reference evidence="2 3" key="1">
    <citation type="journal article" date="2019" name="Int. J. Syst. Evol. Microbiol.">
        <title>The Global Catalogue of Microorganisms (GCM) 10K type strain sequencing project: providing services to taxonomists for standard genome sequencing and annotation.</title>
        <authorList>
            <consortium name="The Broad Institute Genomics Platform"/>
            <consortium name="The Broad Institute Genome Sequencing Center for Infectious Disease"/>
            <person name="Wu L."/>
            <person name="Ma J."/>
        </authorList>
    </citation>
    <scope>NUCLEOTIDE SEQUENCE [LARGE SCALE GENOMIC DNA]</scope>
    <source>
        <strain evidence="2 3">DT55</strain>
    </source>
</reference>
<evidence type="ECO:0000313" key="3">
    <source>
        <dbReference type="Proteomes" id="UP001596388"/>
    </source>
</evidence>
<dbReference type="AlphaFoldDB" id="A0ABD5WWD5"/>
<dbReference type="InterPro" id="IPR006311">
    <property type="entry name" value="TAT_signal"/>
</dbReference>
<keyword evidence="3" id="KW-1185">Reference proteome</keyword>
<dbReference type="NCBIfam" id="TIGR04088">
    <property type="entry name" value="cognate_SipW"/>
    <property type="match status" value="1"/>
</dbReference>
<dbReference type="InterPro" id="IPR023833">
    <property type="entry name" value="Signal_pept_SipW-depend-type"/>
</dbReference>
<dbReference type="InterPro" id="IPR049671">
    <property type="entry name" value="Choice_anch_W"/>
</dbReference>
<evidence type="ECO:0000256" key="1">
    <source>
        <dbReference type="SAM" id="Phobius"/>
    </source>
</evidence>